<protein>
    <submittedName>
        <fullName evidence="2">Uncharacterized protein</fullName>
    </submittedName>
</protein>
<evidence type="ECO:0000256" key="1">
    <source>
        <dbReference type="SAM" id="MobiDB-lite"/>
    </source>
</evidence>
<feature type="compositionally biased region" description="Gly residues" evidence="1">
    <location>
        <begin position="66"/>
        <end position="81"/>
    </location>
</feature>
<name>A0A182HKX0_ANOAR</name>
<sequence>MDPGIGTWDSLSRFGSGISMSDSSEHSHRTISIASNLTSSACSSASSLSQDSSSCCLGSCSEPDGGSSGGAGGGGGLRSKI</sequence>
<proteinExistence type="predicted"/>
<dbReference type="VEuPathDB" id="VectorBase:AARA001900"/>
<reference evidence="2" key="1">
    <citation type="submission" date="2022-08" db="UniProtKB">
        <authorList>
            <consortium name="EnsemblMetazoa"/>
        </authorList>
    </citation>
    <scope>IDENTIFICATION</scope>
    <source>
        <strain evidence="2">Dongola</strain>
    </source>
</reference>
<dbReference type="EMBL" id="APCN01000875">
    <property type="status" value="NOT_ANNOTATED_CDS"/>
    <property type="molecule type" value="Genomic_DNA"/>
</dbReference>
<evidence type="ECO:0000313" key="3">
    <source>
        <dbReference type="Proteomes" id="UP000075840"/>
    </source>
</evidence>
<dbReference type="Proteomes" id="UP000075840">
    <property type="component" value="Unassembled WGS sequence"/>
</dbReference>
<evidence type="ECO:0000313" key="2">
    <source>
        <dbReference type="EnsemblMetazoa" id="AARA001900-PA"/>
    </source>
</evidence>
<feature type="region of interest" description="Disordered" evidence="1">
    <location>
        <begin position="43"/>
        <end position="81"/>
    </location>
</feature>
<feature type="region of interest" description="Disordered" evidence="1">
    <location>
        <begin position="1"/>
        <end position="28"/>
    </location>
</feature>
<keyword evidence="3" id="KW-1185">Reference proteome</keyword>
<dbReference type="EnsemblMetazoa" id="AARA001900-RA">
    <property type="protein sequence ID" value="AARA001900-PA"/>
    <property type="gene ID" value="AARA001900"/>
</dbReference>
<feature type="compositionally biased region" description="Low complexity" evidence="1">
    <location>
        <begin position="43"/>
        <end position="61"/>
    </location>
</feature>
<accession>A0A182HKX0</accession>
<dbReference type="AlphaFoldDB" id="A0A182HKX0"/>
<organism evidence="2 3">
    <name type="scientific">Anopheles arabiensis</name>
    <name type="common">Mosquito</name>
    <dbReference type="NCBI Taxonomy" id="7173"/>
    <lineage>
        <taxon>Eukaryota</taxon>
        <taxon>Metazoa</taxon>
        <taxon>Ecdysozoa</taxon>
        <taxon>Arthropoda</taxon>
        <taxon>Hexapoda</taxon>
        <taxon>Insecta</taxon>
        <taxon>Pterygota</taxon>
        <taxon>Neoptera</taxon>
        <taxon>Endopterygota</taxon>
        <taxon>Diptera</taxon>
        <taxon>Nematocera</taxon>
        <taxon>Culicoidea</taxon>
        <taxon>Culicidae</taxon>
        <taxon>Anophelinae</taxon>
        <taxon>Anopheles</taxon>
    </lineage>
</organism>